<evidence type="ECO:0000256" key="1">
    <source>
        <dbReference type="ARBA" id="ARBA00006432"/>
    </source>
</evidence>
<evidence type="ECO:0000256" key="5">
    <source>
        <dbReference type="SAM" id="MobiDB-lite"/>
    </source>
</evidence>
<dbReference type="EMBL" id="PEBX01000229">
    <property type="protein sequence ID" value="PTQ55028.1"/>
    <property type="molecule type" value="Genomic_DNA"/>
</dbReference>
<dbReference type="InterPro" id="IPR042099">
    <property type="entry name" value="ANL_N_sf"/>
</dbReference>
<dbReference type="AlphaFoldDB" id="A0A2R6XX81"/>
<dbReference type="Pfam" id="PF00501">
    <property type="entry name" value="AMP-binding"/>
    <property type="match status" value="1"/>
</dbReference>
<evidence type="ECO:0000256" key="2">
    <source>
        <dbReference type="ARBA" id="ARBA00022598"/>
    </source>
</evidence>
<keyword evidence="3" id="KW-0276">Fatty acid metabolism</keyword>
<dbReference type="PANTHER" id="PTHR43859">
    <property type="entry name" value="ACYL-ACTIVATING ENZYME"/>
    <property type="match status" value="1"/>
</dbReference>
<keyword evidence="4" id="KW-0443">Lipid metabolism</keyword>
<dbReference type="InterPro" id="IPR000873">
    <property type="entry name" value="AMP-dep_synth/lig_dom"/>
</dbReference>
<comment type="similarity">
    <text evidence="1">Belongs to the ATP-dependent AMP-binding enzyme family.</text>
</comment>
<dbReference type="SUPFAM" id="SSF56801">
    <property type="entry name" value="Acetyl-CoA synthetase-like"/>
    <property type="match status" value="1"/>
</dbReference>
<dbReference type="Proteomes" id="UP000244338">
    <property type="component" value="Unassembled WGS sequence"/>
</dbReference>
<evidence type="ECO:0000259" key="6">
    <source>
        <dbReference type="Pfam" id="PF00501"/>
    </source>
</evidence>
<organism evidence="7 8">
    <name type="scientific">Candidatus Carbonibacillus altaicus</name>
    <dbReference type="NCBI Taxonomy" id="2163959"/>
    <lineage>
        <taxon>Bacteria</taxon>
        <taxon>Bacillati</taxon>
        <taxon>Bacillota</taxon>
        <taxon>Bacilli</taxon>
        <taxon>Bacillales</taxon>
        <taxon>Candidatus Carbonibacillus</taxon>
    </lineage>
</organism>
<evidence type="ECO:0000313" key="8">
    <source>
        <dbReference type="Proteomes" id="UP000244338"/>
    </source>
</evidence>
<feature type="domain" description="AMP-dependent synthetase/ligase" evidence="6">
    <location>
        <begin position="2"/>
        <end position="88"/>
    </location>
</feature>
<proteinExistence type="inferred from homology"/>
<feature type="compositionally biased region" description="Basic and acidic residues" evidence="5">
    <location>
        <begin position="114"/>
        <end position="123"/>
    </location>
</feature>
<evidence type="ECO:0000313" key="7">
    <source>
        <dbReference type="EMBL" id="PTQ55028.1"/>
    </source>
</evidence>
<evidence type="ECO:0000256" key="3">
    <source>
        <dbReference type="ARBA" id="ARBA00022832"/>
    </source>
</evidence>
<dbReference type="GO" id="GO:0006631">
    <property type="term" value="P:fatty acid metabolic process"/>
    <property type="evidence" value="ECO:0007669"/>
    <property type="project" value="UniProtKB-KW"/>
</dbReference>
<sequence length="147" mass="16749">MLAPNTLMALEAHLAVPLGGWVLVPINIRLNAHEIAYILDHAETKVLLVDASLWAEQASMLKERKMLQVVIVDQLASFEPYEENQKLLASRGRHGNHETHVNHETYANQKRHEKHDTQTDYERPPGNPTLLRVGRAAVFFVRYIVVL</sequence>
<evidence type="ECO:0000256" key="4">
    <source>
        <dbReference type="ARBA" id="ARBA00023098"/>
    </source>
</evidence>
<dbReference type="PANTHER" id="PTHR43859:SF4">
    <property type="entry name" value="BUTANOATE--COA LIGASE AAE1-RELATED"/>
    <property type="match status" value="1"/>
</dbReference>
<protein>
    <recommendedName>
        <fullName evidence="6">AMP-dependent synthetase/ligase domain-containing protein</fullName>
    </recommendedName>
</protein>
<keyword evidence="2" id="KW-0436">Ligase</keyword>
<comment type="caution">
    <text evidence="7">The sequence shown here is derived from an EMBL/GenBank/DDBJ whole genome shotgun (WGS) entry which is preliminary data.</text>
</comment>
<name>A0A2R6XX81_9BACL</name>
<dbReference type="Gene3D" id="3.40.50.12780">
    <property type="entry name" value="N-terminal domain of ligase-like"/>
    <property type="match status" value="1"/>
</dbReference>
<dbReference type="GO" id="GO:0016874">
    <property type="term" value="F:ligase activity"/>
    <property type="evidence" value="ECO:0007669"/>
    <property type="project" value="UniProtKB-KW"/>
</dbReference>
<reference evidence="8" key="1">
    <citation type="journal article" date="2018" name="Sci. Rep.">
        <title>Lignite coal burning seam in the remote Altai Mountains harbors a hydrogen-driven thermophilic microbial community.</title>
        <authorList>
            <person name="Kadnikov V.V."/>
            <person name="Mardanov A.V."/>
            <person name="Ivasenko D.A."/>
            <person name="Antsiferov D.V."/>
            <person name="Beletsky A.V."/>
            <person name="Karnachuk O.V."/>
            <person name="Ravin N.V."/>
        </authorList>
    </citation>
    <scope>NUCLEOTIDE SEQUENCE [LARGE SCALE GENOMIC DNA]</scope>
</reference>
<accession>A0A2R6XX81</accession>
<feature type="region of interest" description="Disordered" evidence="5">
    <location>
        <begin position="87"/>
        <end position="128"/>
    </location>
</feature>
<gene>
    <name evidence="7" type="ORF">BSOLF_1033</name>
</gene>